<organism evidence="1 2">
    <name type="scientific">Bacillus thuringiensis</name>
    <dbReference type="NCBI Taxonomy" id="1428"/>
    <lineage>
        <taxon>Bacteria</taxon>
        <taxon>Bacillati</taxon>
        <taxon>Bacillota</taxon>
        <taxon>Bacilli</taxon>
        <taxon>Bacillales</taxon>
        <taxon>Bacillaceae</taxon>
        <taxon>Bacillus</taxon>
        <taxon>Bacillus cereus group</taxon>
    </lineage>
</organism>
<sequence>MRYRKRGTKMQDNVLEQLIKSLSVLSLEKEREIAAVDLHDIYESAERFEKMLENIMNSKHSKEDLIDALIEVEIELDHINWHYKSLKKQLKILMKD</sequence>
<protein>
    <submittedName>
        <fullName evidence="1">Uncharacterized protein</fullName>
    </submittedName>
</protein>
<gene>
    <name evidence="1" type="ORF">COK72_08540</name>
</gene>
<dbReference type="Proteomes" id="UP000226106">
    <property type="component" value="Unassembled WGS sequence"/>
</dbReference>
<reference evidence="1 2" key="1">
    <citation type="submission" date="2017-09" db="EMBL/GenBank/DDBJ databases">
        <title>Large-scale bioinformatics analysis of Bacillus genomes uncovers conserved roles of natural products in bacterial physiology.</title>
        <authorList>
            <consortium name="Agbiome Team Llc"/>
            <person name="Bleich R.M."/>
            <person name="Grubbs K.J."/>
            <person name="Santa Maria K.C."/>
            <person name="Allen S.E."/>
            <person name="Farag S."/>
            <person name="Shank E.A."/>
            <person name="Bowers A."/>
        </authorList>
    </citation>
    <scope>NUCLEOTIDE SEQUENCE [LARGE SCALE GENOMIC DNA]</scope>
    <source>
        <strain evidence="1 2">AFS065400</strain>
    </source>
</reference>
<dbReference type="EMBL" id="NVCO01000022">
    <property type="protein sequence ID" value="PFT48451.1"/>
    <property type="molecule type" value="Genomic_DNA"/>
</dbReference>
<comment type="caution">
    <text evidence="1">The sequence shown here is derived from an EMBL/GenBank/DDBJ whole genome shotgun (WGS) entry which is preliminary data.</text>
</comment>
<accession>A0A9X7AQA4</accession>
<evidence type="ECO:0000313" key="1">
    <source>
        <dbReference type="EMBL" id="PFT48451.1"/>
    </source>
</evidence>
<dbReference type="AlphaFoldDB" id="A0A9X7AQA4"/>
<evidence type="ECO:0000313" key="2">
    <source>
        <dbReference type="Proteomes" id="UP000226106"/>
    </source>
</evidence>
<name>A0A9X7AQA4_BACTU</name>
<proteinExistence type="predicted"/>